<proteinExistence type="predicted"/>
<dbReference type="AlphaFoldDB" id="A0A5J4LPS1"/>
<accession>A0A5J4LPS1</accession>
<gene>
    <name evidence="1" type="ORF">San01_60340</name>
</gene>
<dbReference type="Proteomes" id="UP000325598">
    <property type="component" value="Unassembled WGS sequence"/>
</dbReference>
<protein>
    <submittedName>
        <fullName evidence="1">Uncharacterized protein</fullName>
    </submittedName>
</protein>
<organism evidence="1 2">
    <name type="scientific">Streptomyces angustmyceticus</name>
    <dbReference type="NCBI Taxonomy" id="285578"/>
    <lineage>
        <taxon>Bacteria</taxon>
        <taxon>Bacillati</taxon>
        <taxon>Actinomycetota</taxon>
        <taxon>Actinomycetes</taxon>
        <taxon>Kitasatosporales</taxon>
        <taxon>Streptomycetaceae</taxon>
        <taxon>Streptomyces</taxon>
    </lineage>
</organism>
<dbReference type="EMBL" id="BLAG01000020">
    <property type="protein sequence ID" value="GES33546.1"/>
    <property type="molecule type" value="Genomic_DNA"/>
</dbReference>
<keyword evidence="2" id="KW-1185">Reference proteome</keyword>
<comment type="caution">
    <text evidence="1">The sequence shown here is derived from an EMBL/GenBank/DDBJ whole genome shotgun (WGS) entry which is preliminary data.</text>
</comment>
<sequence>MKVQYARFAAPHFVALRQGDSRTAFPPTRGAEKMAMRQGIDDAKLHAYAEVHGLRNRTAFRSPTDSGWGKRPTLTSA</sequence>
<name>A0A5J4LPS1_9ACTN</name>
<evidence type="ECO:0000313" key="1">
    <source>
        <dbReference type="EMBL" id="GES33546.1"/>
    </source>
</evidence>
<reference evidence="1 2" key="1">
    <citation type="submission" date="2019-10" db="EMBL/GenBank/DDBJ databases">
        <title>Whole genome shotgun sequence of Streptomyces angustmyceticus NBRC 3934.</title>
        <authorList>
            <person name="Hosoyama A."/>
            <person name="Ichikawa N."/>
            <person name="Kimura A."/>
            <person name="Kitahashi Y."/>
            <person name="Komaki H."/>
            <person name="Uohara A."/>
        </authorList>
    </citation>
    <scope>NUCLEOTIDE SEQUENCE [LARGE SCALE GENOMIC DNA]</scope>
    <source>
        <strain evidence="1 2">NBRC 3934</strain>
    </source>
</reference>
<evidence type="ECO:0000313" key="2">
    <source>
        <dbReference type="Proteomes" id="UP000325598"/>
    </source>
</evidence>